<keyword evidence="1" id="KW-1133">Transmembrane helix</keyword>
<feature type="transmembrane region" description="Helical" evidence="1">
    <location>
        <begin position="115"/>
        <end position="138"/>
    </location>
</feature>
<keyword evidence="1" id="KW-0812">Transmembrane</keyword>
<feature type="transmembrane region" description="Helical" evidence="1">
    <location>
        <begin position="48"/>
        <end position="73"/>
    </location>
</feature>
<feature type="domain" description="Nucleoside transporter/FeoB GTPase Gate" evidence="2">
    <location>
        <begin position="43"/>
        <end position="143"/>
    </location>
</feature>
<dbReference type="PROSITE" id="PS51257">
    <property type="entry name" value="PROKAR_LIPOPROTEIN"/>
    <property type="match status" value="1"/>
</dbReference>
<accession>A0A6N2V2K6</accession>
<dbReference type="EMBL" id="CACRSL010000005">
    <property type="protein sequence ID" value="VYT24649.1"/>
    <property type="molecule type" value="Genomic_DNA"/>
</dbReference>
<evidence type="ECO:0000313" key="3">
    <source>
        <dbReference type="EMBL" id="VYT24649.1"/>
    </source>
</evidence>
<reference evidence="3" key="1">
    <citation type="submission" date="2019-11" db="EMBL/GenBank/DDBJ databases">
        <authorList>
            <person name="Feng L."/>
        </authorList>
    </citation>
    <scope>NUCLEOTIDE SEQUENCE</scope>
    <source>
        <strain evidence="3">AundefinedLFYP135</strain>
    </source>
</reference>
<dbReference type="InterPro" id="IPR011642">
    <property type="entry name" value="Gate_dom"/>
</dbReference>
<dbReference type="GO" id="GO:0005886">
    <property type="term" value="C:plasma membrane"/>
    <property type="evidence" value="ECO:0007669"/>
    <property type="project" value="TreeGrafter"/>
</dbReference>
<feature type="transmembrane region" description="Helical" evidence="1">
    <location>
        <begin position="150"/>
        <end position="172"/>
    </location>
</feature>
<gene>
    <name evidence="3" type="primary">spmB</name>
    <name evidence="3" type="ORF">AULFYP135_02250</name>
</gene>
<evidence type="ECO:0000256" key="1">
    <source>
        <dbReference type="SAM" id="Phobius"/>
    </source>
</evidence>
<dbReference type="InterPro" id="IPR052549">
    <property type="entry name" value="SpmB"/>
</dbReference>
<organism evidence="3">
    <name type="scientific">uncultured Anaerotruncus sp</name>
    <dbReference type="NCBI Taxonomy" id="905011"/>
    <lineage>
        <taxon>Bacteria</taxon>
        <taxon>Bacillati</taxon>
        <taxon>Bacillota</taxon>
        <taxon>Clostridia</taxon>
        <taxon>Eubacteriales</taxon>
        <taxon>Oscillospiraceae</taxon>
        <taxon>Anaerotruncus</taxon>
        <taxon>environmental samples</taxon>
    </lineage>
</organism>
<keyword evidence="1" id="KW-0472">Membrane</keyword>
<sequence length="175" mass="17979">MIRFTDCLIPLVIGGILLFGACRGTDVFASFLDGARSGLATGFSILPALVALTTCVGMFKASGALDLFCCALAPLGNLLGLPKEVLPLAMLRPISGSGAMVIFQDILSSVGPDSFAGRVAGVMLGSTETTFYTIAVYFGAAGIQKSRHTLPSALSADLTGFVISALLVRLLFGVA</sequence>
<dbReference type="PANTHER" id="PTHR35793">
    <property type="entry name" value="INNER MEMBRANE PROTEIN YJIG"/>
    <property type="match status" value="1"/>
</dbReference>
<dbReference type="PANTHER" id="PTHR35793:SF2">
    <property type="entry name" value="INNER MEMBRANE PROTEIN YJIG"/>
    <property type="match status" value="1"/>
</dbReference>
<dbReference type="Pfam" id="PF07670">
    <property type="entry name" value="Gate"/>
    <property type="match status" value="1"/>
</dbReference>
<proteinExistence type="predicted"/>
<dbReference type="AlphaFoldDB" id="A0A6N2V2K6"/>
<evidence type="ECO:0000259" key="2">
    <source>
        <dbReference type="Pfam" id="PF07670"/>
    </source>
</evidence>
<name>A0A6N2V2K6_9FIRM</name>
<protein>
    <submittedName>
        <fullName evidence="3">Spore maturation protein B</fullName>
    </submittedName>
</protein>